<accession>A0A6N8KXX8</accession>
<gene>
    <name evidence="1" type="ORF">GQF63_02005</name>
</gene>
<sequence>MKSYFNLLKISTFTVFILCVMVSNVYAQHKADPSASERRNMVKFNILPLLGGKFAFEYERLLTNRIALGAGLSIRPEKGLPFASTVKGFVDEEELDNILDDFKSSNFSFTPEVRFYTSRRGPFRGFYVAPYAKFVSYKLAVPYQFDVDIEEQGNEVYSRSETIPLKGNLSSVTAGLSVGFNFKLKNNFHLDWRLFGPGYGTAKGDITGTMKLDADEQSELKDALADLKTNLEDMPLAVKIDYDVHGEGATITVKRSPWSSIRTGLGISYRF</sequence>
<dbReference type="Pfam" id="PF12099">
    <property type="entry name" value="DUF3575"/>
    <property type="match status" value="1"/>
</dbReference>
<protein>
    <submittedName>
        <fullName evidence="1">DUF3575 domain-containing protein</fullName>
    </submittedName>
</protein>
<reference evidence="1 2" key="1">
    <citation type="submission" date="2019-12" db="EMBL/GenBank/DDBJ databases">
        <authorList>
            <person name="Dong K."/>
        </authorList>
    </citation>
    <scope>NUCLEOTIDE SEQUENCE [LARGE SCALE GENOMIC DNA]</scope>
    <source>
        <strain evidence="1 2">JCM 31225</strain>
    </source>
</reference>
<dbReference type="InterPro" id="IPR021958">
    <property type="entry name" value="DUF3575"/>
</dbReference>
<organism evidence="1 2">
    <name type="scientific">Sphingobacterium humi</name>
    <dbReference type="NCBI Taxonomy" id="1796905"/>
    <lineage>
        <taxon>Bacteria</taxon>
        <taxon>Pseudomonadati</taxon>
        <taxon>Bacteroidota</taxon>
        <taxon>Sphingobacteriia</taxon>
        <taxon>Sphingobacteriales</taxon>
        <taxon>Sphingobacteriaceae</taxon>
        <taxon>Sphingobacterium</taxon>
    </lineage>
</organism>
<evidence type="ECO:0000313" key="2">
    <source>
        <dbReference type="Proteomes" id="UP000435036"/>
    </source>
</evidence>
<comment type="caution">
    <text evidence="1">The sequence shown here is derived from an EMBL/GenBank/DDBJ whole genome shotgun (WGS) entry which is preliminary data.</text>
</comment>
<dbReference type="Proteomes" id="UP000435036">
    <property type="component" value="Unassembled WGS sequence"/>
</dbReference>
<keyword evidence="2" id="KW-1185">Reference proteome</keyword>
<name>A0A6N8KXX8_9SPHI</name>
<dbReference type="AlphaFoldDB" id="A0A6N8KXX8"/>
<dbReference type="EMBL" id="WSQA01000001">
    <property type="protein sequence ID" value="MVZ60788.1"/>
    <property type="molecule type" value="Genomic_DNA"/>
</dbReference>
<proteinExistence type="predicted"/>
<evidence type="ECO:0000313" key="1">
    <source>
        <dbReference type="EMBL" id="MVZ60788.1"/>
    </source>
</evidence>